<proteinExistence type="predicted"/>
<evidence type="ECO:0000256" key="1">
    <source>
        <dbReference type="SAM" id="MobiDB-lite"/>
    </source>
</evidence>
<sequence length="339" mass="39082">MNLCSSTTQNKEEELRKIKGKSKLIEENEQNPKEIDEMEKMENYLLEPPTNFSGQTEILEKLDQMNILKLNENSKDGESSKKSPNNLETDKNNDKEPIEDNSLSSSLNKDFNKLINLQLDDQRNNETQQNFNKLPSFRDWQIPGNLSISHDSNTIQNQQQTDNIAEEISQNIPKIKTKKIRRLHFDKLISMSQKESEECYKKRGGPSTRLRPRKCAMKGDSKRKSSSNEVEELNKNTNLNEKIDNDEKNKEIEIKNSDNSNKEIGKFKAQSSGGKRRKFINLSEIDFSKKFDKIDNQKQDQTSEASLDSPKLPSVSAPAILQHPKKPRSPRGRQNKIFE</sequence>
<dbReference type="Proteomes" id="UP000887560">
    <property type="component" value="Unplaced"/>
</dbReference>
<keyword evidence="2" id="KW-1185">Reference proteome</keyword>
<evidence type="ECO:0000313" key="3">
    <source>
        <dbReference type="WBParaSite" id="scf7180000416571.g494"/>
    </source>
</evidence>
<dbReference type="AlphaFoldDB" id="A0A915NBI0"/>
<organism evidence="2 3">
    <name type="scientific">Meloidogyne floridensis</name>
    <dbReference type="NCBI Taxonomy" id="298350"/>
    <lineage>
        <taxon>Eukaryota</taxon>
        <taxon>Metazoa</taxon>
        <taxon>Ecdysozoa</taxon>
        <taxon>Nematoda</taxon>
        <taxon>Chromadorea</taxon>
        <taxon>Rhabditida</taxon>
        <taxon>Tylenchina</taxon>
        <taxon>Tylenchomorpha</taxon>
        <taxon>Tylenchoidea</taxon>
        <taxon>Meloidogynidae</taxon>
        <taxon>Meloidogyninae</taxon>
        <taxon>Meloidogyne</taxon>
    </lineage>
</organism>
<accession>A0A915NBI0</accession>
<reference evidence="3" key="1">
    <citation type="submission" date="2022-11" db="UniProtKB">
        <authorList>
            <consortium name="WormBaseParasite"/>
        </authorList>
    </citation>
    <scope>IDENTIFICATION</scope>
</reference>
<dbReference type="WBParaSite" id="scf7180000416571.g494">
    <property type="protein sequence ID" value="scf7180000416571.g494"/>
    <property type="gene ID" value="scf7180000416571.g494"/>
</dbReference>
<feature type="compositionally biased region" description="Basic residues" evidence="1">
    <location>
        <begin position="323"/>
        <end position="339"/>
    </location>
</feature>
<feature type="region of interest" description="Disordered" evidence="1">
    <location>
        <begin position="194"/>
        <end position="257"/>
    </location>
</feature>
<name>A0A915NBI0_9BILA</name>
<feature type="compositionally biased region" description="Basic and acidic residues" evidence="1">
    <location>
        <begin position="72"/>
        <end position="81"/>
    </location>
</feature>
<protein>
    <submittedName>
        <fullName evidence="3">Uncharacterized protein</fullName>
    </submittedName>
</protein>
<evidence type="ECO:0000313" key="2">
    <source>
        <dbReference type="Proteomes" id="UP000887560"/>
    </source>
</evidence>
<feature type="compositionally biased region" description="Basic and acidic residues" evidence="1">
    <location>
        <begin position="241"/>
        <end position="257"/>
    </location>
</feature>
<feature type="region of interest" description="Disordered" evidence="1">
    <location>
        <begin position="72"/>
        <end position="106"/>
    </location>
</feature>
<feature type="region of interest" description="Disordered" evidence="1">
    <location>
        <begin position="290"/>
        <end position="339"/>
    </location>
</feature>
<feature type="compositionally biased region" description="Basic and acidic residues" evidence="1">
    <location>
        <begin position="88"/>
        <end position="98"/>
    </location>
</feature>